<feature type="domain" description="Condensation" evidence="1">
    <location>
        <begin position="18"/>
        <end position="143"/>
    </location>
</feature>
<dbReference type="GO" id="GO:0003824">
    <property type="term" value="F:catalytic activity"/>
    <property type="evidence" value="ECO:0007669"/>
    <property type="project" value="InterPro"/>
</dbReference>
<comment type="caution">
    <text evidence="2">The sequence shown here is derived from an EMBL/GenBank/DDBJ whole genome shotgun (WGS) entry which is preliminary data.</text>
</comment>
<reference evidence="2" key="1">
    <citation type="journal article" date="2014" name="Front. Microbiol.">
        <title>High frequency of phylogenetically diverse reductive dehalogenase-homologous genes in deep subseafloor sedimentary metagenomes.</title>
        <authorList>
            <person name="Kawai M."/>
            <person name="Futagami T."/>
            <person name="Toyoda A."/>
            <person name="Takaki Y."/>
            <person name="Nishi S."/>
            <person name="Hori S."/>
            <person name="Arai W."/>
            <person name="Tsubouchi T."/>
            <person name="Morono Y."/>
            <person name="Uchiyama I."/>
            <person name="Ito T."/>
            <person name="Fujiyama A."/>
            <person name="Inagaki F."/>
            <person name="Takami H."/>
        </authorList>
    </citation>
    <scope>NUCLEOTIDE SEQUENCE</scope>
    <source>
        <strain evidence="2">Expedition CK06-06</strain>
    </source>
</reference>
<feature type="non-terminal residue" evidence="2">
    <location>
        <position position="243"/>
    </location>
</feature>
<dbReference type="InterPro" id="IPR052058">
    <property type="entry name" value="Alcohol_O-acetyltransferase"/>
</dbReference>
<protein>
    <recommendedName>
        <fullName evidence="1">Condensation domain-containing protein</fullName>
    </recommendedName>
</protein>
<feature type="non-terminal residue" evidence="2">
    <location>
        <position position="1"/>
    </location>
</feature>
<sequence>NNFVRSATFERGHIFMPGYNVLMVARIKGQFSETALRSAIQKIQQRHPLLGVHIEFDDNHQVWFTSRNTLDIPLKVYTRLSDKAWIEVCCEENRIPFQLDKGPLLRIIWVKDTSVSELILLGQHAICDGTSFVFLMRDLLTYLGEPTIKVEVLDDLPTIDKAVNLDQIKLNFILKRVIAKLTELWKNNEIRFGLEDFEPLQEVFNVSNYQILTYELNPDETEGLIQKSREHGVTVNSVLYSAL</sequence>
<gene>
    <name evidence="2" type="ORF">S01H1_72513</name>
</gene>
<dbReference type="EMBL" id="BARS01048371">
    <property type="protein sequence ID" value="GAG35786.1"/>
    <property type="molecule type" value="Genomic_DNA"/>
</dbReference>
<dbReference type="InterPro" id="IPR001242">
    <property type="entry name" value="Condensation_dom"/>
</dbReference>
<dbReference type="Gene3D" id="3.30.559.10">
    <property type="entry name" value="Chloramphenicol acetyltransferase-like domain"/>
    <property type="match status" value="1"/>
</dbReference>
<dbReference type="Pfam" id="PF00668">
    <property type="entry name" value="Condensation"/>
    <property type="match status" value="1"/>
</dbReference>
<organism evidence="2">
    <name type="scientific">marine sediment metagenome</name>
    <dbReference type="NCBI Taxonomy" id="412755"/>
    <lineage>
        <taxon>unclassified sequences</taxon>
        <taxon>metagenomes</taxon>
        <taxon>ecological metagenomes</taxon>
    </lineage>
</organism>
<dbReference type="Gene3D" id="3.30.559.30">
    <property type="entry name" value="Nonribosomal peptide synthetase, condensation domain"/>
    <property type="match status" value="1"/>
</dbReference>
<proteinExistence type="predicted"/>
<dbReference type="InterPro" id="IPR023213">
    <property type="entry name" value="CAT-like_dom_sf"/>
</dbReference>
<dbReference type="AlphaFoldDB" id="X0YG31"/>
<evidence type="ECO:0000259" key="1">
    <source>
        <dbReference type="Pfam" id="PF00668"/>
    </source>
</evidence>
<dbReference type="SUPFAM" id="SSF52777">
    <property type="entry name" value="CoA-dependent acyltransferases"/>
    <property type="match status" value="2"/>
</dbReference>
<accession>X0YG31</accession>
<dbReference type="PANTHER" id="PTHR28037">
    <property type="entry name" value="ALCOHOL O-ACETYLTRANSFERASE 1-RELATED"/>
    <property type="match status" value="1"/>
</dbReference>
<evidence type="ECO:0000313" key="2">
    <source>
        <dbReference type="EMBL" id="GAG35786.1"/>
    </source>
</evidence>
<dbReference type="PANTHER" id="PTHR28037:SF1">
    <property type="entry name" value="ALCOHOL O-ACETYLTRANSFERASE 1-RELATED"/>
    <property type="match status" value="1"/>
</dbReference>
<name>X0YG31_9ZZZZ</name>